<evidence type="ECO:0000256" key="11">
    <source>
        <dbReference type="ARBA" id="ARBA00023134"/>
    </source>
</evidence>
<keyword evidence="6 16" id="KW-0812">Transmembrane</keyword>
<dbReference type="GO" id="GO:0005886">
    <property type="term" value="C:plasma membrane"/>
    <property type="evidence" value="ECO:0007669"/>
    <property type="project" value="UniProtKB-SubCell"/>
</dbReference>
<comment type="function">
    <text evidence="1 16">Probable transporter of a GTP-driven Fe(2+) uptake system.</text>
</comment>
<dbReference type="CDD" id="cd01879">
    <property type="entry name" value="FeoB"/>
    <property type="match status" value="1"/>
</dbReference>
<keyword evidence="4" id="KW-1003">Cell membrane</keyword>
<dbReference type="InterPro" id="IPR027417">
    <property type="entry name" value="P-loop_NTPase"/>
</dbReference>
<dbReference type="InterPro" id="IPR030389">
    <property type="entry name" value="G_FEOB_dom"/>
</dbReference>
<sequence>MESASRVEAIPPGGRKIVLAGNPNVGKSVIFNNLTGLYMDVSNYPGTTLNMACGRYNGDVVIDTPGVYGVSSLSEEEKITRDIILAADVLVNVVNAVHLAQDLFLTLQIIDMGIPMVLALNMTDEAAREGLEINALLLENLLGVPVVSMAAESGSGMDELKRKIDLAKPGQSAPGLQERINQVSPPAGRREALLVLEGDQEVSRRFGLEPGTDREAIYKGRRERVNNLVALVVKESRKGESFTSRLGRWMLLPATGFPLLAFTLWAVYELVGVFFAQYIVDNTESFMTGYYEPALRSLINGVFPPGTVVSTILTGQYGVLTLTVTYLIGILLPLVLGIFLVLSILEDSGYLPRIATLVDRTLIGAGLNGQAVIPMILGFGCVTMACISTRVLGSDRERRIAIFLLALGVPCSAQMAIIIAVLSGQGAFYMVLYVMIMLSVLLCTGALLGRFLPGETSPLLIELPPLRLPRPRNFLVKTWSRSYQFIKEAFPIFAGGTLFLSILEVTGLLRGLRNALQPVTVSWLHLPQEVADIFVMGLIRKEFGAAAILNLQMLPLQNFIVLLTLSLTVPCIASTMVIFKERGLREGLAVWLAVFCLAILIGGMITRLLEYMFSAGFHQTPVLLTLVVFVTVFLWVLTMLSRPRRAS</sequence>
<feature type="binding site" evidence="14">
    <location>
        <begin position="63"/>
        <end position="66"/>
    </location>
    <ligand>
        <name>GTP</name>
        <dbReference type="ChEBI" id="CHEBI:37565"/>
        <label>1</label>
    </ligand>
</feature>
<keyword evidence="11 14" id="KW-0342">GTP-binding</keyword>
<dbReference type="PRINTS" id="PR00326">
    <property type="entry name" value="GTP1OBG"/>
</dbReference>
<dbReference type="Pfam" id="PF07664">
    <property type="entry name" value="FeoB_C"/>
    <property type="match status" value="1"/>
</dbReference>
<evidence type="ECO:0000256" key="2">
    <source>
        <dbReference type="ARBA" id="ARBA00004651"/>
    </source>
</evidence>
<evidence type="ECO:0000256" key="16">
    <source>
        <dbReference type="RuleBase" id="RU362098"/>
    </source>
</evidence>
<dbReference type="SUPFAM" id="SSF52540">
    <property type="entry name" value="P-loop containing nucleoside triphosphate hydrolases"/>
    <property type="match status" value="1"/>
</dbReference>
<feature type="binding site" evidence="14">
    <location>
        <begin position="121"/>
        <end position="124"/>
    </location>
    <ligand>
        <name>GTP</name>
        <dbReference type="ChEBI" id="CHEBI:37565"/>
        <label>1</label>
    </ligand>
</feature>
<feature type="binding site" evidence="15">
    <location>
        <position position="35"/>
    </location>
    <ligand>
        <name>Mg(2+)</name>
        <dbReference type="ChEBI" id="CHEBI:18420"/>
        <label>2</label>
    </ligand>
</feature>
<dbReference type="GO" id="GO:0005525">
    <property type="term" value="F:GTP binding"/>
    <property type="evidence" value="ECO:0007669"/>
    <property type="project" value="UniProtKB-KW"/>
</dbReference>
<dbReference type="PROSITE" id="PS51711">
    <property type="entry name" value="G_FEOB"/>
    <property type="match status" value="1"/>
</dbReference>
<dbReference type="EMBL" id="QFFZ01000003">
    <property type="protein sequence ID" value="TEB13114.1"/>
    <property type="molecule type" value="Genomic_DNA"/>
</dbReference>
<dbReference type="InterPro" id="IPR011640">
    <property type="entry name" value="Fe2_transport_prot_B_C"/>
</dbReference>
<feature type="binding site" evidence="15">
    <location>
        <position position="32"/>
    </location>
    <ligand>
        <name>Mg(2+)</name>
        <dbReference type="ChEBI" id="CHEBI:18420"/>
        <label>2</label>
    </ligand>
</feature>
<reference evidence="18 19" key="1">
    <citation type="journal article" date="2018" name="Environ. Microbiol.">
        <title>Novel energy conservation strategies and behaviour of Pelotomaculum schinkii driving syntrophic propionate catabolism.</title>
        <authorList>
            <person name="Hidalgo-Ahumada C.A.P."/>
            <person name="Nobu M.K."/>
            <person name="Narihiro T."/>
            <person name="Tamaki H."/>
            <person name="Liu W.T."/>
            <person name="Kamagata Y."/>
            <person name="Stams A.J.M."/>
            <person name="Imachi H."/>
            <person name="Sousa D.Z."/>
        </authorList>
    </citation>
    <scope>NUCLEOTIDE SEQUENCE [LARGE SCALE GENOMIC DNA]</scope>
    <source>
        <strain evidence="18 19">MGP</strain>
    </source>
</reference>
<feature type="transmembrane region" description="Helical" evidence="16">
    <location>
        <begin position="400"/>
        <end position="422"/>
    </location>
</feature>
<accession>A0A4Y7RVU5</accession>
<evidence type="ECO:0000256" key="9">
    <source>
        <dbReference type="ARBA" id="ARBA00023004"/>
    </source>
</evidence>
<keyword evidence="15" id="KW-0479">Metal-binding</keyword>
<dbReference type="InterPro" id="IPR005225">
    <property type="entry name" value="Small_GTP-bd"/>
</dbReference>
<feature type="transmembrane region" description="Helical" evidence="16">
    <location>
        <begin position="326"/>
        <end position="345"/>
    </location>
</feature>
<evidence type="ECO:0000313" key="19">
    <source>
        <dbReference type="Proteomes" id="UP000297597"/>
    </source>
</evidence>
<feature type="transmembrane region" description="Helical" evidence="16">
    <location>
        <begin position="428"/>
        <end position="448"/>
    </location>
</feature>
<comment type="caution">
    <text evidence="18">The sequence shown here is derived from an EMBL/GenBank/DDBJ whole genome shotgun (WGS) entry which is preliminary data.</text>
</comment>
<dbReference type="Gene3D" id="3.40.50.300">
    <property type="entry name" value="P-loop containing nucleotide triphosphate hydrolases"/>
    <property type="match status" value="1"/>
</dbReference>
<evidence type="ECO:0000256" key="4">
    <source>
        <dbReference type="ARBA" id="ARBA00022475"/>
    </source>
</evidence>
<evidence type="ECO:0000256" key="8">
    <source>
        <dbReference type="ARBA" id="ARBA00022989"/>
    </source>
</evidence>
<feature type="transmembrane region" description="Helical" evidence="16">
    <location>
        <begin position="489"/>
        <end position="509"/>
    </location>
</feature>
<keyword evidence="9 16" id="KW-0408">Iron</keyword>
<evidence type="ECO:0000313" key="18">
    <source>
        <dbReference type="EMBL" id="TEB13114.1"/>
    </source>
</evidence>
<keyword evidence="7 14" id="KW-0547">Nucleotide-binding</keyword>
<protein>
    <recommendedName>
        <fullName evidence="13 16">Ferrous iron transport protein B</fullName>
    </recommendedName>
</protein>
<proteinExistence type="inferred from homology"/>
<evidence type="ECO:0000256" key="12">
    <source>
        <dbReference type="ARBA" id="ARBA00023136"/>
    </source>
</evidence>
<keyword evidence="19" id="KW-1185">Reference proteome</keyword>
<feature type="binding site" evidence="15">
    <location>
        <position position="36"/>
    </location>
    <ligand>
        <name>Mg(2+)</name>
        <dbReference type="ChEBI" id="CHEBI:18420"/>
        <label>2</label>
    </ligand>
</feature>
<dbReference type="GO" id="GO:0046872">
    <property type="term" value="F:metal ion binding"/>
    <property type="evidence" value="ECO:0007669"/>
    <property type="project" value="UniProtKB-KW"/>
</dbReference>
<feature type="transmembrane region" description="Helical" evidence="16">
    <location>
        <begin position="621"/>
        <end position="640"/>
    </location>
</feature>
<keyword evidence="3 16" id="KW-0813">Transport</keyword>
<organism evidence="18 19">
    <name type="scientific">Pelotomaculum propionicicum</name>
    <dbReference type="NCBI Taxonomy" id="258475"/>
    <lineage>
        <taxon>Bacteria</taxon>
        <taxon>Bacillati</taxon>
        <taxon>Bacillota</taxon>
        <taxon>Clostridia</taxon>
        <taxon>Eubacteriales</taxon>
        <taxon>Desulfotomaculaceae</taxon>
        <taxon>Pelotomaculum</taxon>
    </lineage>
</organism>
<dbReference type="NCBIfam" id="TIGR00437">
    <property type="entry name" value="feoB"/>
    <property type="match status" value="1"/>
</dbReference>
<dbReference type="InterPro" id="IPR011642">
    <property type="entry name" value="Gate_dom"/>
</dbReference>
<feature type="transmembrane region" description="Helical" evidence="16">
    <location>
        <begin position="365"/>
        <end position="388"/>
    </location>
</feature>
<feature type="transmembrane region" description="Helical" evidence="16">
    <location>
        <begin position="588"/>
        <end position="609"/>
    </location>
</feature>
<dbReference type="NCBIfam" id="TIGR00231">
    <property type="entry name" value="small_GTP"/>
    <property type="match status" value="1"/>
</dbReference>
<gene>
    <name evidence="18" type="primary">feoB_1</name>
    <name evidence="18" type="ORF">Pmgp_00410</name>
</gene>
<dbReference type="Pfam" id="PF07670">
    <property type="entry name" value="Gate"/>
    <property type="match status" value="2"/>
</dbReference>
<evidence type="ECO:0000256" key="6">
    <source>
        <dbReference type="ARBA" id="ARBA00022692"/>
    </source>
</evidence>
<evidence type="ECO:0000256" key="14">
    <source>
        <dbReference type="PIRSR" id="PIRSR603373-1"/>
    </source>
</evidence>
<dbReference type="InterPro" id="IPR003373">
    <property type="entry name" value="Fe2_transport_prot-B"/>
</dbReference>
<evidence type="ECO:0000256" key="5">
    <source>
        <dbReference type="ARBA" id="ARBA00022496"/>
    </source>
</evidence>
<dbReference type="InterPro" id="IPR006073">
    <property type="entry name" value="GTP-bd"/>
</dbReference>
<dbReference type="GO" id="GO:0015093">
    <property type="term" value="F:ferrous iron transmembrane transporter activity"/>
    <property type="evidence" value="ECO:0007669"/>
    <property type="project" value="UniProtKB-UniRule"/>
</dbReference>
<evidence type="ECO:0000256" key="15">
    <source>
        <dbReference type="PIRSR" id="PIRSR603373-2"/>
    </source>
</evidence>
<evidence type="ECO:0000259" key="17">
    <source>
        <dbReference type="PROSITE" id="PS51711"/>
    </source>
</evidence>
<dbReference type="PANTHER" id="PTHR43185">
    <property type="entry name" value="FERROUS IRON TRANSPORT PROTEIN B"/>
    <property type="match status" value="1"/>
</dbReference>
<dbReference type="Proteomes" id="UP000297597">
    <property type="component" value="Unassembled WGS sequence"/>
</dbReference>
<evidence type="ECO:0000256" key="1">
    <source>
        <dbReference type="ARBA" id="ARBA00003926"/>
    </source>
</evidence>
<feature type="transmembrane region" description="Helical" evidence="16">
    <location>
        <begin position="251"/>
        <end position="278"/>
    </location>
</feature>
<keyword evidence="15" id="KW-0460">Magnesium</keyword>
<keyword evidence="10" id="KW-0406">Ion transport</keyword>
<dbReference type="InterPro" id="IPR050860">
    <property type="entry name" value="FeoB_GTPase"/>
</dbReference>
<dbReference type="PANTHER" id="PTHR43185:SF1">
    <property type="entry name" value="FE(2+) TRANSPORTER FEOB"/>
    <property type="match status" value="1"/>
</dbReference>
<keyword evidence="5 16" id="KW-0410">Iron transport</keyword>
<feature type="transmembrane region" description="Helical" evidence="16">
    <location>
        <begin position="559"/>
        <end position="579"/>
    </location>
</feature>
<feature type="domain" description="FeoB-type G" evidence="17">
    <location>
        <begin position="14"/>
        <end position="170"/>
    </location>
</feature>
<evidence type="ECO:0000256" key="10">
    <source>
        <dbReference type="ARBA" id="ARBA00023065"/>
    </source>
</evidence>
<name>A0A4Y7RVU5_9FIRM</name>
<dbReference type="AlphaFoldDB" id="A0A4Y7RVU5"/>
<comment type="similarity">
    <text evidence="16">Belongs to the TRAFAC class TrmE-Era-EngA-EngB-Septin-like GTPase superfamily. FeoB GTPase (TC 9.A.8) family.</text>
</comment>
<evidence type="ECO:0000256" key="3">
    <source>
        <dbReference type="ARBA" id="ARBA00022448"/>
    </source>
</evidence>
<feature type="binding site" evidence="14">
    <location>
        <begin position="21"/>
        <end position="28"/>
    </location>
    <ligand>
        <name>GTP</name>
        <dbReference type="ChEBI" id="CHEBI:37565"/>
        <label>1</label>
    </ligand>
</feature>
<keyword evidence="12 16" id="KW-0472">Membrane</keyword>
<keyword evidence="8 16" id="KW-1133">Transmembrane helix</keyword>
<evidence type="ECO:0000256" key="7">
    <source>
        <dbReference type="ARBA" id="ARBA00022741"/>
    </source>
</evidence>
<dbReference type="Pfam" id="PF02421">
    <property type="entry name" value="FeoB_N"/>
    <property type="match status" value="1"/>
</dbReference>
<evidence type="ECO:0000256" key="13">
    <source>
        <dbReference type="NCBIfam" id="TIGR00437"/>
    </source>
</evidence>
<dbReference type="RefSeq" id="WP_243119691.1">
    <property type="nucleotide sequence ID" value="NZ_QFFZ01000003.1"/>
</dbReference>
<comment type="subcellular location">
    <subcellularLocation>
        <location evidence="2 16">Cell membrane</location>
        <topology evidence="2 16">Multi-pass membrane protein</topology>
    </subcellularLocation>
</comment>